<protein>
    <submittedName>
        <fullName evidence="1">Uncharacterized protein</fullName>
    </submittedName>
</protein>
<proteinExistence type="predicted"/>
<dbReference type="AlphaFoldDB" id="A0A2W5MU68"/>
<dbReference type="Proteomes" id="UP000249417">
    <property type="component" value="Unassembled WGS sequence"/>
</dbReference>
<organism evidence="1 2">
    <name type="scientific">Micavibrio aeruginosavorus</name>
    <dbReference type="NCBI Taxonomy" id="349221"/>
    <lineage>
        <taxon>Bacteria</taxon>
        <taxon>Pseudomonadati</taxon>
        <taxon>Bdellovibrionota</taxon>
        <taxon>Bdellovibrionia</taxon>
        <taxon>Bdellovibrionales</taxon>
        <taxon>Pseudobdellovibrionaceae</taxon>
        <taxon>Micavibrio</taxon>
    </lineage>
</organism>
<sequence>MNSSIQAKLTEFLDDHVFAKSQFVNKNGHSLEWQDGAYRQTSDTQWHMPENRLGVAAALGIAFAAAALGAHKVAVKAFWAAASVPVTNFIYFQGKDRFFQSEPNYYFNTKPQSGPAPCLPPEIKADLQTRCRDFVRDSLVLTSGNGALWGAGSFLVAKFITSGDMKTSLAAGLVTGGIAGVTTLTEVCVKSWSAYAALSGRWDVLTELPKEAPRSEEKVPASGYLPLPKHAPAI</sequence>
<reference evidence="1 2" key="1">
    <citation type="submission" date="2017-08" db="EMBL/GenBank/DDBJ databases">
        <title>Infants hospitalized years apart are colonized by the same room-sourced microbial strains.</title>
        <authorList>
            <person name="Brooks B."/>
            <person name="Olm M.R."/>
            <person name="Firek B.A."/>
            <person name="Baker R."/>
            <person name="Thomas B.C."/>
            <person name="Morowitz M.J."/>
            <person name="Banfield J.F."/>
        </authorList>
    </citation>
    <scope>NUCLEOTIDE SEQUENCE [LARGE SCALE GENOMIC DNA]</scope>
    <source>
        <strain evidence="1">S2_005_002_R2_29</strain>
    </source>
</reference>
<evidence type="ECO:0000313" key="1">
    <source>
        <dbReference type="EMBL" id="PZQ44354.1"/>
    </source>
</evidence>
<dbReference type="EMBL" id="QFQB01000097">
    <property type="protein sequence ID" value="PZQ44354.1"/>
    <property type="molecule type" value="Genomic_DNA"/>
</dbReference>
<comment type="caution">
    <text evidence="1">The sequence shown here is derived from an EMBL/GenBank/DDBJ whole genome shotgun (WGS) entry which is preliminary data.</text>
</comment>
<name>A0A2W5MU68_9BACT</name>
<evidence type="ECO:0000313" key="2">
    <source>
        <dbReference type="Proteomes" id="UP000249417"/>
    </source>
</evidence>
<accession>A0A2W5MU68</accession>
<gene>
    <name evidence="1" type="ORF">DI551_10315</name>
</gene>